<feature type="signal peptide" evidence="5">
    <location>
        <begin position="1"/>
        <end position="17"/>
    </location>
</feature>
<evidence type="ECO:0000313" key="7">
    <source>
        <dbReference type="Proteomes" id="UP001338125"/>
    </source>
</evidence>
<keyword evidence="4" id="KW-0443">Lipid metabolism</keyword>
<keyword evidence="3" id="KW-0442">Lipid degradation</keyword>
<dbReference type="Pfam" id="PF03403">
    <property type="entry name" value="PAF-AH_p_II"/>
    <property type="match status" value="1"/>
</dbReference>
<evidence type="ECO:0000256" key="4">
    <source>
        <dbReference type="ARBA" id="ARBA00023098"/>
    </source>
</evidence>
<sequence>MRSILVLAAVVPALVQATVFPVPDGPYTVKWESSELIDHGRVDPFNSSHPRRMMVSQFTPVPKSRCKGTCRVPYMPPSIAAIEDDILDSFLSDIGWPNGLLKTLELELCCEIQQKPYGWERKFPQILFGTGLNTTRLFYSSIAQQLSSLGYEVIVMDHPYETDVVQFPNGDIIYGGHIGRDPNNTAELRFGLDVRTQDASFVLNHFNIRKTVYIGQSFGGSAAASAMIDESRIAGGVNLDGILWGREIDIGVPKPFLIFGSEGHNSTSEPTFAEFFDAMKERHPNVWTRELNLKDSVHGSYWDMSIVGDITGLRNNEELVELWFGKATGARVVEVLRAYLGAFVGFALGNAGEGLLSGPNSKYPDVSFVR</sequence>
<feature type="chain" id="PRO_5047286819" description="1-alkyl-2-acetylglycerophosphocholine esterase" evidence="5">
    <location>
        <begin position="18"/>
        <end position="370"/>
    </location>
</feature>
<proteinExistence type="predicted"/>
<dbReference type="EC" id="3.1.1.47" evidence="1"/>
<evidence type="ECO:0000256" key="1">
    <source>
        <dbReference type="ARBA" id="ARBA00013201"/>
    </source>
</evidence>
<comment type="caution">
    <text evidence="6">The sequence shown here is derived from an EMBL/GenBank/DDBJ whole genome shotgun (WGS) entry which is preliminary data.</text>
</comment>
<evidence type="ECO:0000313" key="6">
    <source>
        <dbReference type="EMBL" id="KAK5995463.1"/>
    </source>
</evidence>
<keyword evidence="5" id="KW-0732">Signal</keyword>
<dbReference type="PANTHER" id="PTHR10272">
    <property type="entry name" value="PLATELET-ACTIVATING FACTOR ACETYLHYDROLASE"/>
    <property type="match status" value="1"/>
</dbReference>
<dbReference type="SUPFAM" id="SSF53474">
    <property type="entry name" value="alpha/beta-Hydrolases"/>
    <property type="match status" value="1"/>
</dbReference>
<evidence type="ECO:0000256" key="5">
    <source>
        <dbReference type="SAM" id="SignalP"/>
    </source>
</evidence>
<evidence type="ECO:0000256" key="2">
    <source>
        <dbReference type="ARBA" id="ARBA00022801"/>
    </source>
</evidence>
<keyword evidence="2" id="KW-0378">Hydrolase</keyword>
<organism evidence="6 7">
    <name type="scientific">Cladobotryum mycophilum</name>
    <dbReference type="NCBI Taxonomy" id="491253"/>
    <lineage>
        <taxon>Eukaryota</taxon>
        <taxon>Fungi</taxon>
        <taxon>Dikarya</taxon>
        <taxon>Ascomycota</taxon>
        <taxon>Pezizomycotina</taxon>
        <taxon>Sordariomycetes</taxon>
        <taxon>Hypocreomycetidae</taxon>
        <taxon>Hypocreales</taxon>
        <taxon>Hypocreaceae</taxon>
        <taxon>Cladobotryum</taxon>
    </lineage>
</organism>
<dbReference type="Gene3D" id="3.40.50.1820">
    <property type="entry name" value="alpha/beta hydrolase"/>
    <property type="match status" value="1"/>
</dbReference>
<protein>
    <recommendedName>
        <fullName evidence="1">1-alkyl-2-acetylglycerophosphocholine esterase</fullName>
        <ecNumber evidence="1">3.1.1.47</ecNumber>
    </recommendedName>
</protein>
<keyword evidence="7" id="KW-1185">Reference proteome</keyword>
<gene>
    <name evidence="6" type="ORF">PT974_03871</name>
</gene>
<dbReference type="Proteomes" id="UP001338125">
    <property type="component" value="Unassembled WGS sequence"/>
</dbReference>
<name>A0ABR0STL0_9HYPO</name>
<evidence type="ECO:0000256" key="3">
    <source>
        <dbReference type="ARBA" id="ARBA00022963"/>
    </source>
</evidence>
<accession>A0ABR0STL0</accession>
<dbReference type="InterPro" id="IPR029058">
    <property type="entry name" value="AB_hydrolase_fold"/>
</dbReference>
<reference evidence="6 7" key="1">
    <citation type="submission" date="2024-01" db="EMBL/GenBank/DDBJ databases">
        <title>Complete genome of Cladobotryum mycophilum ATHUM6906.</title>
        <authorList>
            <person name="Christinaki A.C."/>
            <person name="Myridakis A.I."/>
            <person name="Kouvelis V.N."/>
        </authorList>
    </citation>
    <scope>NUCLEOTIDE SEQUENCE [LARGE SCALE GENOMIC DNA]</scope>
    <source>
        <strain evidence="6 7">ATHUM6906</strain>
    </source>
</reference>
<dbReference type="EMBL" id="JAVFKD010000004">
    <property type="protein sequence ID" value="KAK5995463.1"/>
    <property type="molecule type" value="Genomic_DNA"/>
</dbReference>
<dbReference type="PANTHER" id="PTHR10272:SF14">
    <property type="entry name" value="PAF ACETYLHYDROLASE FAMILY PROTEIN"/>
    <property type="match status" value="1"/>
</dbReference>